<accession>A0AAD4CNE6</accession>
<feature type="chain" id="PRO_5042206939" description="Arylsulfatase" evidence="7">
    <location>
        <begin position="19"/>
        <end position="581"/>
    </location>
</feature>
<dbReference type="PANTHER" id="PTHR43108:SF8">
    <property type="entry name" value="SD21168P"/>
    <property type="match status" value="1"/>
</dbReference>
<evidence type="ECO:0000256" key="1">
    <source>
        <dbReference type="ARBA" id="ARBA00008779"/>
    </source>
</evidence>
<reference evidence="9" key="1">
    <citation type="journal article" date="2019" name="Beilstein J. Org. Chem.">
        <title>Nanangenines: drimane sesquiterpenoids as the dominant metabolite cohort of a novel Australian fungus, Aspergillus nanangensis.</title>
        <authorList>
            <person name="Lacey H.J."/>
            <person name="Gilchrist C.L.M."/>
            <person name="Crombie A."/>
            <person name="Kalaitzis J.A."/>
            <person name="Vuong D."/>
            <person name="Rutledge P.J."/>
            <person name="Turner P."/>
            <person name="Pitt J.I."/>
            <person name="Lacey E."/>
            <person name="Chooi Y.H."/>
            <person name="Piggott A.M."/>
        </authorList>
    </citation>
    <scope>NUCLEOTIDE SEQUENCE</scope>
    <source>
        <strain evidence="9">MST-FP2251</strain>
    </source>
</reference>
<keyword evidence="2 7" id="KW-0732">Signal</keyword>
<dbReference type="PIRSF" id="PIRSF000972">
    <property type="entry name" value="Arylsulf_plant"/>
    <property type="match status" value="1"/>
</dbReference>
<dbReference type="CDD" id="cd16147">
    <property type="entry name" value="G6S"/>
    <property type="match status" value="1"/>
</dbReference>
<keyword evidence="10" id="KW-1185">Reference proteome</keyword>
<protein>
    <recommendedName>
        <fullName evidence="5">Arylsulfatase</fullName>
        <shortName evidence="5">AS</shortName>
        <ecNumber evidence="5">3.1.6.1</ecNumber>
    </recommendedName>
    <alternativeName>
        <fullName evidence="5">Aryl-sulfate sulphohydrolase</fullName>
    </alternativeName>
</protein>
<sequence>MKLSSVVAVAGLLAATEAAPSSQHVLLERSSSKPPNFLFILTDDQDLQLNSPAYTPKILNRIKEKGVDFTNHFVTTALCCPSRVSLWTGKQAHNTNVTDVSPPWGGYPKFVAQGFNEDWFPVWMQNAGYDTYYTGKMMNAHSVDTYNSPFIKGFNGSDFLLDPYTYSYYNSTYQRNHDEPKSYAGQYTTDVITEKGLGFLNDALEGDRPFFLTVAPIAPHSNIDPAVSMSDGPTIMEAPISAPRHEHLFKDVKVPRTANFNPANRTGVSWVNNLALQNQTVVDYEDHFYRQRLRALQSVDEMVDRLIDRLEESGEIDNTYIIYSADNGFHIGQHRMPPGKATGYEEDIRVPFFIRGPGIPEGKSIDSVTTHIDLAPTFFELAGIPLRKDFDGTPMAIAHKSASIKHEHVAVEFWGTAVLEGIYARLGPDGATHAPNNSYKSARILGHGYNLYYAVWCTGEHELYDLSTDPYQINNIYPFHNGTKAQKFLGRPLPTVLNRLDALVLVLQSCQGNTCIEPWHVLHPDGSVKSLRDALSPKYDRFYLEQPKVEYEECLDGHIISNEGPQVGYQYRHGLSWEAWT</sequence>
<reference evidence="9" key="2">
    <citation type="submission" date="2020-02" db="EMBL/GenBank/DDBJ databases">
        <authorList>
            <person name="Gilchrist C.L.M."/>
            <person name="Chooi Y.-H."/>
        </authorList>
    </citation>
    <scope>NUCLEOTIDE SEQUENCE</scope>
    <source>
        <strain evidence="9">MST-FP2251</strain>
    </source>
</reference>
<evidence type="ECO:0000313" key="9">
    <source>
        <dbReference type="EMBL" id="KAF9889507.1"/>
    </source>
</evidence>
<dbReference type="PROSITE" id="PS00523">
    <property type="entry name" value="SULFATASE_1"/>
    <property type="match status" value="1"/>
</dbReference>
<dbReference type="Proteomes" id="UP001194746">
    <property type="component" value="Unassembled WGS sequence"/>
</dbReference>
<feature type="modified residue" description="3-oxoalanine (Cys)" evidence="6">
    <location>
        <position position="79"/>
    </location>
</feature>
<evidence type="ECO:0000256" key="4">
    <source>
        <dbReference type="ARBA" id="ARBA00023180"/>
    </source>
</evidence>
<keyword evidence="3 5" id="KW-0378">Hydrolase</keyword>
<comment type="similarity">
    <text evidence="1 5">Belongs to the sulfatase family.</text>
</comment>
<dbReference type="GO" id="GO:0005539">
    <property type="term" value="F:glycosaminoglycan binding"/>
    <property type="evidence" value="ECO:0007669"/>
    <property type="project" value="TreeGrafter"/>
</dbReference>
<gene>
    <name evidence="9" type="ORF">FE257_007217</name>
</gene>
<feature type="signal peptide" evidence="7">
    <location>
        <begin position="1"/>
        <end position="18"/>
    </location>
</feature>
<dbReference type="FunFam" id="3.40.720.10:FF:000051">
    <property type="entry name" value="Arylsulfatase"/>
    <property type="match status" value="1"/>
</dbReference>
<evidence type="ECO:0000256" key="7">
    <source>
        <dbReference type="SAM" id="SignalP"/>
    </source>
</evidence>
<dbReference type="AlphaFoldDB" id="A0AAD4CNE6"/>
<comment type="caution">
    <text evidence="9">The sequence shown here is derived from an EMBL/GenBank/DDBJ whole genome shotgun (WGS) entry which is preliminary data.</text>
</comment>
<evidence type="ECO:0000256" key="5">
    <source>
        <dbReference type="PIRNR" id="PIRNR000972"/>
    </source>
</evidence>
<feature type="domain" description="Sulfatase N-terminal" evidence="8">
    <location>
        <begin position="35"/>
        <end position="384"/>
    </location>
</feature>
<evidence type="ECO:0000256" key="3">
    <source>
        <dbReference type="ARBA" id="ARBA00022801"/>
    </source>
</evidence>
<dbReference type="InterPro" id="IPR012083">
    <property type="entry name" value="Arylsulfatase"/>
</dbReference>
<dbReference type="InterPro" id="IPR000917">
    <property type="entry name" value="Sulfatase_N"/>
</dbReference>
<dbReference type="GO" id="GO:0018958">
    <property type="term" value="P:phenol-containing compound metabolic process"/>
    <property type="evidence" value="ECO:0007669"/>
    <property type="project" value="InterPro"/>
</dbReference>
<evidence type="ECO:0000259" key="8">
    <source>
        <dbReference type="Pfam" id="PF00884"/>
    </source>
</evidence>
<dbReference type="PANTHER" id="PTHR43108">
    <property type="entry name" value="N-ACETYLGLUCOSAMINE-6-SULFATASE FAMILY MEMBER"/>
    <property type="match status" value="1"/>
</dbReference>
<dbReference type="InterPro" id="IPR017850">
    <property type="entry name" value="Alkaline_phosphatase_core_sf"/>
</dbReference>
<organism evidence="9 10">
    <name type="scientific">Aspergillus nanangensis</name>
    <dbReference type="NCBI Taxonomy" id="2582783"/>
    <lineage>
        <taxon>Eukaryota</taxon>
        <taxon>Fungi</taxon>
        <taxon>Dikarya</taxon>
        <taxon>Ascomycota</taxon>
        <taxon>Pezizomycotina</taxon>
        <taxon>Eurotiomycetes</taxon>
        <taxon>Eurotiomycetidae</taxon>
        <taxon>Eurotiales</taxon>
        <taxon>Aspergillaceae</taxon>
        <taxon>Aspergillus</taxon>
        <taxon>Aspergillus subgen. Circumdati</taxon>
    </lineage>
</organism>
<dbReference type="EC" id="3.1.6.1" evidence="5"/>
<dbReference type="GO" id="GO:0008449">
    <property type="term" value="F:N-acetylglucosamine-6-sulfatase activity"/>
    <property type="evidence" value="ECO:0007669"/>
    <property type="project" value="TreeGrafter"/>
</dbReference>
<name>A0AAD4CNE6_ASPNN</name>
<dbReference type="EMBL" id="VCAU01000035">
    <property type="protein sequence ID" value="KAF9889507.1"/>
    <property type="molecule type" value="Genomic_DNA"/>
</dbReference>
<comment type="PTM">
    <text evidence="6">The conversion to 3-oxoalanine (also known as C-formylglycine, FGly), of a serine or cysteine residue in prokaryotes and of a cysteine residue in eukaryotes, is critical for catalytic activity.</text>
</comment>
<keyword evidence="4" id="KW-0325">Glycoprotein</keyword>
<dbReference type="GO" id="GO:0004065">
    <property type="term" value="F:arylsulfatase activity"/>
    <property type="evidence" value="ECO:0007669"/>
    <property type="project" value="UniProtKB-UniRule"/>
</dbReference>
<dbReference type="Pfam" id="PF00884">
    <property type="entry name" value="Sulfatase"/>
    <property type="match status" value="1"/>
</dbReference>
<comment type="catalytic activity">
    <reaction evidence="5">
        <text>an aryl sulfate + H2O = a phenol + sulfate + H(+)</text>
        <dbReference type="Rhea" id="RHEA:17261"/>
        <dbReference type="ChEBI" id="CHEBI:15377"/>
        <dbReference type="ChEBI" id="CHEBI:15378"/>
        <dbReference type="ChEBI" id="CHEBI:16189"/>
        <dbReference type="ChEBI" id="CHEBI:33853"/>
        <dbReference type="ChEBI" id="CHEBI:140317"/>
        <dbReference type="EC" id="3.1.6.1"/>
    </reaction>
</comment>
<evidence type="ECO:0000313" key="10">
    <source>
        <dbReference type="Proteomes" id="UP001194746"/>
    </source>
</evidence>
<evidence type="ECO:0000256" key="2">
    <source>
        <dbReference type="ARBA" id="ARBA00022729"/>
    </source>
</evidence>
<proteinExistence type="inferred from homology"/>
<dbReference type="SUPFAM" id="SSF53649">
    <property type="entry name" value="Alkaline phosphatase-like"/>
    <property type="match status" value="1"/>
</dbReference>
<dbReference type="Gene3D" id="3.40.720.10">
    <property type="entry name" value="Alkaline Phosphatase, subunit A"/>
    <property type="match status" value="1"/>
</dbReference>
<evidence type="ECO:0000256" key="6">
    <source>
        <dbReference type="PIRSR" id="PIRSR000972-50"/>
    </source>
</evidence>
<dbReference type="InterPro" id="IPR024607">
    <property type="entry name" value="Sulfatase_CS"/>
</dbReference>